<name>A0A2I7RWG7_9CAUD</name>
<keyword evidence="2" id="KW-1185">Reference proteome</keyword>
<accession>A0A2I7RWG7</accession>
<evidence type="ECO:0008006" key="3">
    <source>
        <dbReference type="Google" id="ProtNLM"/>
    </source>
</evidence>
<dbReference type="EMBL" id="MG592610">
    <property type="protein sequence ID" value="AUR97984.1"/>
    <property type="molecule type" value="Genomic_DNA"/>
</dbReference>
<gene>
    <name evidence="1" type="ORF">NVP1245O_71</name>
</gene>
<evidence type="ECO:0000313" key="2">
    <source>
        <dbReference type="Proteomes" id="UP000272163"/>
    </source>
</evidence>
<organism evidence="1 2">
    <name type="scientific">Vibrio phage 1.245.O._10N.261.54.C7</name>
    <dbReference type="NCBI Taxonomy" id="1881236"/>
    <lineage>
        <taxon>Viruses</taxon>
        <taxon>Duplodnaviria</taxon>
        <taxon>Heunggongvirae</taxon>
        <taxon>Uroviricota</taxon>
        <taxon>Caudoviricetes</taxon>
        <taxon>Schitoviridae</taxon>
        <taxon>Pariacacavirus</taxon>
        <taxon>Pariacacavirus 1245O</taxon>
    </lineage>
</organism>
<dbReference type="Proteomes" id="UP000272163">
    <property type="component" value="Segment"/>
</dbReference>
<protein>
    <recommendedName>
        <fullName evidence="3">Coil containing protein</fullName>
    </recommendedName>
</protein>
<proteinExistence type="predicted"/>
<sequence>MSKKDIQHLQWISERLVQVYGESPNVDFVNRLNEIIAKMEDDETESVETTEPQKQYRYEKVTSVFQIDKDEMHEGAYCQLFSGDYYTKHNECDVVQALTNDELYRKVEIDPVEELAKEFCVILNREISGSDTWDTEDDVYIKGYMEMAKHAIDKLGKS</sequence>
<evidence type="ECO:0000313" key="1">
    <source>
        <dbReference type="EMBL" id="AUR97984.1"/>
    </source>
</evidence>
<reference evidence="1 2" key="1">
    <citation type="submission" date="2017-11" db="EMBL/GenBank/DDBJ databases">
        <title>A major lineage of nontailed dsDNA viruses as unrecognized killers of marine bacteria.</title>
        <authorList>
            <person name="Kauffman K.M."/>
            <person name="Hussain F.A."/>
            <person name="Yang J."/>
            <person name="Arevalo P."/>
            <person name="Brown J.M."/>
            <person name="Chang W.K."/>
            <person name="VanInsberghe D."/>
            <person name="Elsherbini J."/>
            <person name="Cutler M.B."/>
            <person name="Kelly L."/>
            <person name="Polz M.F."/>
        </authorList>
    </citation>
    <scope>NUCLEOTIDE SEQUENCE [LARGE SCALE GENOMIC DNA]</scope>
</reference>